<accession>A0A5B0VEL7</accession>
<protein>
    <recommendedName>
        <fullName evidence="4">Lipoprotein</fullName>
    </recommendedName>
</protein>
<feature type="chain" id="PRO_5023072413" description="Lipoprotein" evidence="1">
    <location>
        <begin position="21"/>
        <end position="147"/>
    </location>
</feature>
<evidence type="ECO:0000256" key="1">
    <source>
        <dbReference type="SAM" id="SignalP"/>
    </source>
</evidence>
<dbReference type="EMBL" id="VTUU01000006">
    <property type="protein sequence ID" value="KAA1172884.1"/>
    <property type="molecule type" value="Genomic_DNA"/>
</dbReference>
<dbReference type="PANTHER" id="PTHR38013:SF1">
    <property type="entry name" value="GLYCOPROTEIN_POLYSACCHARIDE METABOLISM"/>
    <property type="match status" value="1"/>
</dbReference>
<dbReference type="RefSeq" id="WP_149600844.1">
    <property type="nucleotide sequence ID" value="NZ_VTUU01000006.1"/>
</dbReference>
<dbReference type="Pfam" id="PF09619">
    <property type="entry name" value="YscW"/>
    <property type="match status" value="1"/>
</dbReference>
<dbReference type="InterPro" id="IPR053196">
    <property type="entry name" value="Lipoprotein_YbaY-like"/>
</dbReference>
<evidence type="ECO:0008006" key="4">
    <source>
        <dbReference type="Google" id="ProtNLM"/>
    </source>
</evidence>
<organism evidence="2 3">
    <name type="scientific">Marinobacter salinexigens</name>
    <dbReference type="NCBI Taxonomy" id="2919747"/>
    <lineage>
        <taxon>Bacteria</taxon>
        <taxon>Pseudomonadati</taxon>
        <taxon>Pseudomonadota</taxon>
        <taxon>Gammaproteobacteria</taxon>
        <taxon>Pseudomonadales</taxon>
        <taxon>Marinobacteraceae</taxon>
        <taxon>Marinobacter</taxon>
    </lineage>
</organism>
<evidence type="ECO:0000313" key="3">
    <source>
        <dbReference type="Proteomes" id="UP000323161"/>
    </source>
</evidence>
<evidence type="ECO:0000313" key="2">
    <source>
        <dbReference type="EMBL" id="KAA1172884.1"/>
    </source>
</evidence>
<keyword evidence="3" id="KW-1185">Reference proteome</keyword>
<gene>
    <name evidence="2" type="ORF">FWJ25_13830</name>
</gene>
<dbReference type="Proteomes" id="UP000323161">
    <property type="component" value="Unassembled WGS sequence"/>
</dbReference>
<dbReference type="AlphaFoldDB" id="A0A5B0VEL7"/>
<comment type="caution">
    <text evidence="2">The sequence shown here is derived from an EMBL/GenBank/DDBJ whole genome shotgun (WGS) entry which is preliminary data.</text>
</comment>
<feature type="signal peptide" evidence="1">
    <location>
        <begin position="1"/>
        <end position="20"/>
    </location>
</feature>
<keyword evidence="1" id="KW-0732">Signal</keyword>
<dbReference type="PANTHER" id="PTHR38013">
    <property type="entry name" value="GLYCOPROTEIN/POLYSACCHARIDE METABOLISM"/>
    <property type="match status" value="1"/>
</dbReference>
<proteinExistence type="predicted"/>
<name>A0A5B0VEL7_9GAMM</name>
<dbReference type="InterPro" id="IPR039366">
    <property type="entry name" value="Pilotin"/>
</dbReference>
<sequence>MRLKAAWLISACTLLLAACATQEQPMTDSGQTADNTLMRVISGEVWYRERIALVPGAKVVVTLEDVSRADAPATVITDYTYVVDGKAPPYPFKLVYSPSAIDERMTYALRAKILKDGKLLFINTQRVDPFAGEPGEPVRIMVSKTGG</sequence>
<reference evidence="2 3" key="1">
    <citation type="submission" date="2019-08" db="EMBL/GenBank/DDBJ databases">
        <title>Marinobacter ZYF650 sp. nov., a marine bacterium isolated from seawater of the Mariana trench.</title>
        <authorList>
            <person name="Ahmad W."/>
        </authorList>
    </citation>
    <scope>NUCLEOTIDE SEQUENCE [LARGE SCALE GENOMIC DNA]</scope>
    <source>
        <strain evidence="2 3">ZYF650</strain>
    </source>
</reference>
<dbReference type="PROSITE" id="PS51257">
    <property type="entry name" value="PROKAR_LIPOPROTEIN"/>
    <property type="match status" value="1"/>
</dbReference>